<dbReference type="PANTHER" id="PTHR30290">
    <property type="entry name" value="PERIPLASMIC BINDING COMPONENT OF ABC TRANSPORTER"/>
    <property type="match status" value="1"/>
</dbReference>
<evidence type="ECO:0000259" key="2">
    <source>
        <dbReference type="Pfam" id="PF00496"/>
    </source>
</evidence>
<reference evidence="5" key="1">
    <citation type="journal article" date="2019" name="Int. J. Syst. Evol. Microbiol.">
        <title>The Global Catalogue of Microorganisms (GCM) 10K type strain sequencing project: providing services to taxonomists for standard genome sequencing and annotation.</title>
        <authorList>
            <consortium name="The Broad Institute Genomics Platform"/>
            <consortium name="The Broad Institute Genome Sequencing Center for Infectious Disease"/>
            <person name="Wu L."/>
            <person name="Ma J."/>
        </authorList>
    </citation>
    <scope>NUCLEOTIDE SEQUENCE [LARGE SCALE GENOMIC DNA]</scope>
    <source>
        <strain evidence="5">NBRC 106396</strain>
    </source>
</reference>
<dbReference type="SUPFAM" id="SSF53850">
    <property type="entry name" value="Periplasmic binding protein-like II"/>
    <property type="match status" value="1"/>
</dbReference>
<evidence type="ECO:0000313" key="4">
    <source>
        <dbReference type="EMBL" id="MFC7371091.1"/>
    </source>
</evidence>
<dbReference type="Pfam" id="PF12793">
    <property type="entry name" value="SgrR_N"/>
    <property type="match status" value="1"/>
</dbReference>
<dbReference type="Pfam" id="PF00496">
    <property type="entry name" value="SBP_bac_5"/>
    <property type="match status" value="1"/>
</dbReference>
<dbReference type="RefSeq" id="WP_379747320.1">
    <property type="nucleotide sequence ID" value="NZ_JBHTCP010000010.1"/>
</dbReference>
<protein>
    <submittedName>
        <fullName evidence="4">ABC transporter substrate-binding protein</fullName>
    </submittedName>
</protein>
<evidence type="ECO:0000256" key="1">
    <source>
        <dbReference type="ARBA" id="ARBA00023125"/>
    </source>
</evidence>
<dbReference type="Gene3D" id="3.40.190.10">
    <property type="entry name" value="Periplasmic binding protein-like II"/>
    <property type="match status" value="1"/>
</dbReference>
<dbReference type="InterPro" id="IPR039424">
    <property type="entry name" value="SBP_5"/>
</dbReference>
<evidence type="ECO:0000259" key="3">
    <source>
        <dbReference type="Pfam" id="PF12793"/>
    </source>
</evidence>
<evidence type="ECO:0000313" key="5">
    <source>
        <dbReference type="Proteomes" id="UP001596549"/>
    </source>
</evidence>
<dbReference type="Proteomes" id="UP001596549">
    <property type="component" value="Unassembled WGS sequence"/>
</dbReference>
<sequence length="547" mass="63878">MEKNLLMLWRHFPSGNLKIQDAADRLELSTKQTTRHLQRWAEEGWLTFTSGRGRGNASSLEWQTNVEERYEETMLKMLDEEPVEHASKYLIYDWSDACRLRLMNTFHTKFGYIQQSDDRLIVPRRYPFLTTHPLEAADAHSARLVANVYNRIVTLTEKDSVEPELAHSWEFTPSRLRLYLKKGITFHDGSLLTAQDVAECLDKLRQHEFYQHIWSRVESISAPAPLVVDLHFPLGCSYALHMLGSLNCSIYKESNGQLLGTGAFYISENNDKKTTLSAFSDYFQERPLLDAVEFVQVPADFDNSYHSALEQEQHTTYQVESSSGFGVVIMNKYRDSDIQRKEVRDYLHWIIASNRHSISSFNSRAQSSDYVCQSSLPFQIAEVSRPVFTKPLVIRTTEHTLNTTNWLLSCLEKGGVPVETMHLPFRDTWTRREMSQQVDLFVHGEIFELNEEFSFYNFMKNGYSPLEMIVQTEYEIERRLNRYHTTPFKEWPLLNAELESYLAKESIMIPIYSEKRNIPFSSELMNVQIKHFGYVDFSKLWVRPVMN</sequence>
<dbReference type="InterPro" id="IPR025370">
    <property type="entry name" value="SgrR_HTH_N"/>
</dbReference>
<proteinExistence type="predicted"/>
<dbReference type="InterPro" id="IPR000914">
    <property type="entry name" value="SBP_5_dom"/>
</dbReference>
<keyword evidence="1" id="KW-0238">DNA-binding</keyword>
<accession>A0ABW2NKZ2</accession>
<comment type="caution">
    <text evidence="4">The sequence shown here is derived from an EMBL/GenBank/DDBJ whole genome shotgun (WGS) entry which is preliminary data.</text>
</comment>
<feature type="domain" description="Transcriptional regulator SgrR N-terminal HTH" evidence="3">
    <location>
        <begin position="8"/>
        <end position="101"/>
    </location>
</feature>
<keyword evidence="5" id="KW-1185">Reference proteome</keyword>
<gene>
    <name evidence="4" type="ORF">ACFQPF_05330</name>
</gene>
<dbReference type="PANTHER" id="PTHR30290:SF72">
    <property type="entry name" value="HTH-TYPE TRANSCRIPTIONAL REGULATOR SGRR"/>
    <property type="match status" value="1"/>
</dbReference>
<dbReference type="EMBL" id="JBHTCP010000010">
    <property type="protein sequence ID" value="MFC7371091.1"/>
    <property type="molecule type" value="Genomic_DNA"/>
</dbReference>
<organism evidence="4 5">
    <name type="scientific">Fictibacillus iocasae</name>
    <dbReference type="NCBI Taxonomy" id="2715437"/>
    <lineage>
        <taxon>Bacteria</taxon>
        <taxon>Bacillati</taxon>
        <taxon>Bacillota</taxon>
        <taxon>Bacilli</taxon>
        <taxon>Bacillales</taxon>
        <taxon>Fictibacillaceae</taxon>
        <taxon>Fictibacillus</taxon>
    </lineage>
</organism>
<feature type="domain" description="Solute-binding protein family 5" evidence="2">
    <location>
        <begin position="161"/>
        <end position="302"/>
    </location>
</feature>
<name>A0ABW2NKZ2_9BACL</name>